<dbReference type="AlphaFoldDB" id="A0A0L0K2J0"/>
<accession>A0A0L0K2J0</accession>
<dbReference type="PATRIC" id="fig|42234.21.peg.5150"/>
<dbReference type="RefSeq" id="WP_050372600.1">
    <property type="nucleotide sequence ID" value="NZ_KQ257823.1"/>
</dbReference>
<comment type="caution">
    <text evidence="1">The sequence shown here is derived from an EMBL/GenBank/DDBJ whole genome shotgun (WGS) entry which is preliminary data.</text>
</comment>
<sequence>MTFDEAPETTPDAELPLLTAAQADHLRSLAAPHLRDGHRYSLHDLAVRCARSSVEEWPALVDAHFGQLRQASEGGESAEELLRDAHVRLLPAESIGPEIAADLTYARVVADGLVFAYALDGPTSVRILTDGDVERAGLEALGKAGYDNLARVPVEHDVVQVGEHTTLHSLYGDSPFVASKALYLGEVARRVTGEALPEHGALFVVPTRDNLVYHPIADGTVVDALNALAQFALGAHQSGEGRLSPRVYWWYRGKLTSLTVIDEENRSFSIQPPPELLAAMKGLVRLDGAGRLRTALTGRAPDAEALARDTAGLLERLAQDPSVLADAFASTVTLAHARCVVDPDASELATWDAWSAAVQLGTLLFTGGEAREFVFDDLEVRLPAFPAEPPADARAWLDALYLALVCREWGRVSRLVEVPLERLREDESVDEYVLHWIDTLRTYLSRGPMDDIVQKLLATMQAGHPEAVAYTPTGFSDQVDYQPAALFHRMIANDDEQFAKALADALEKHALYWGDSPAPRAQVSLGLLALASLAGSQEFPVPQKERLLPLYLLNGERIEVIPAP</sequence>
<name>A0A0L0K2J0_9ACTN</name>
<organism evidence="1 2">
    <name type="scientific">Streptomyces acidiscabies</name>
    <dbReference type="NCBI Taxonomy" id="42234"/>
    <lineage>
        <taxon>Bacteria</taxon>
        <taxon>Bacillati</taxon>
        <taxon>Actinomycetota</taxon>
        <taxon>Actinomycetes</taxon>
        <taxon>Kitasatosporales</taxon>
        <taxon>Streptomycetaceae</taxon>
        <taxon>Streptomyces</taxon>
    </lineage>
</organism>
<evidence type="ECO:0000313" key="2">
    <source>
        <dbReference type="Proteomes" id="UP000037151"/>
    </source>
</evidence>
<proteinExistence type="predicted"/>
<gene>
    <name evidence="1" type="ORF">IQ63_24880</name>
</gene>
<dbReference type="InterPro" id="IPR029074">
    <property type="entry name" value="Imm49"/>
</dbReference>
<dbReference type="Pfam" id="PF15575">
    <property type="entry name" value="Imm49"/>
    <property type="match status" value="1"/>
</dbReference>
<protein>
    <submittedName>
        <fullName evidence="1">Uncharacterized protein</fullName>
    </submittedName>
</protein>
<reference evidence="2" key="1">
    <citation type="submission" date="2014-07" db="EMBL/GenBank/DDBJ databases">
        <title>Genome sequencing of plant-pathogenic Streptomyces species.</title>
        <authorList>
            <person name="Harrison J."/>
            <person name="Sapp M."/>
            <person name="Thwaites R."/>
            <person name="Studholme D.J."/>
        </authorList>
    </citation>
    <scope>NUCLEOTIDE SEQUENCE [LARGE SCALE GENOMIC DNA]</scope>
    <source>
        <strain evidence="2">NCPPB 4445</strain>
    </source>
</reference>
<dbReference type="Proteomes" id="UP000037151">
    <property type="component" value="Unassembled WGS sequence"/>
</dbReference>
<dbReference type="OrthoDB" id="3812886at2"/>
<evidence type="ECO:0000313" key="1">
    <source>
        <dbReference type="EMBL" id="KND32036.1"/>
    </source>
</evidence>
<dbReference type="EMBL" id="JPPY01000140">
    <property type="protein sequence ID" value="KND32036.1"/>
    <property type="molecule type" value="Genomic_DNA"/>
</dbReference>